<dbReference type="AlphaFoldDB" id="A0A2P8CBJ5"/>
<comment type="caution">
    <text evidence="3">The sequence shown here is derived from an EMBL/GenBank/DDBJ whole genome shotgun (WGS) entry which is preliminary data.</text>
</comment>
<proteinExistence type="predicted"/>
<dbReference type="SUPFAM" id="SSF116726">
    <property type="entry name" value="TrkA C-terminal domain-like"/>
    <property type="match status" value="1"/>
</dbReference>
<dbReference type="PANTHER" id="PTHR43833:SF7">
    <property type="entry name" value="KTR SYSTEM POTASSIUM UPTAKE PROTEIN C"/>
    <property type="match status" value="1"/>
</dbReference>
<dbReference type="InterPro" id="IPR003148">
    <property type="entry name" value="RCK_N"/>
</dbReference>
<dbReference type="Proteomes" id="UP000240621">
    <property type="component" value="Unassembled WGS sequence"/>
</dbReference>
<dbReference type="RefSeq" id="WP_106542554.1">
    <property type="nucleotide sequence ID" value="NZ_BLAU01000001.1"/>
</dbReference>
<evidence type="ECO:0000259" key="1">
    <source>
        <dbReference type="PROSITE" id="PS51201"/>
    </source>
</evidence>
<dbReference type="OrthoDB" id="9776294at2"/>
<dbReference type="InterPro" id="IPR036721">
    <property type="entry name" value="RCK_C_sf"/>
</dbReference>
<dbReference type="GO" id="GO:0006813">
    <property type="term" value="P:potassium ion transport"/>
    <property type="evidence" value="ECO:0007669"/>
    <property type="project" value="InterPro"/>
</dbReference>
<sequence length="232" mass="25598">MANSTSKFAVIGMGQFGQAIVRKLTQRGAEVLAIDTDEQIIDDIAEEVAYAVALDATDPKALASQNISDYDAVVIAIGNNFEQLTLCAVTLLELETKRIIARATGTVQKTILEKIGIREVLIPESEVATIVTEKLLNPSIVSYLELPDDYRIAELKPPEVAIGRTVGDLALRDRYNLSLITITKELEVIKNGRVILEEHIDIPNSSTEIGEDDFMLIFGKQVDIERFLEINE</sequence>
<dbReference type="EMBL" id="PYGC01000006">
    <property type="protein sequence ID" value="PSK82336.1"/>
    <property type="molecule type" value="Genomic_DNA"/>
</dbReference>
<evidence type="ECO:0000313" key="4">
    <source>
        <dbReference type="Proteomes" id="UP000240621"/>
    </source>
</evidence>
<reference evidence="2 5" key="2">
    <citation type="submission" date="2019-10" db="EMBL/GenBank/DDBJ databases">
        <title>Prolixibacter strains distinguished by the presence of nitrate reductase genes were adept at nitrate-dependent anaerobic corrosion of metallic iron and carbon steel.</title>
        <authorList>
            <person name="Iino T."/>
            <person name="Shono N."/>
            <person name="Ito K."/>
            <person name="Nakamura R."/>
            <person name="Sueoka K."/>
            <person name="Harayama S."/>
            <person name="Ohkuma M."/>
        </authorList>
    </citation>
    <scope>NUCLEOTIDE SEQUENCE [LARGE SCALE GENOMIC DNA]</scope>
    <source>
        <strain evidence="2 5">MIC1-1</strain>
    </source>
</reference>
<dbReference type="PANTHER" id="PTHR43833">
    <property type="entry name" value="POTASSIUM CHANNEL PROTEIN 2-RELATED-RELATED"/>
    <property type="match status" value="1"/>
</dbReference>
<evidence type="ECO:0000313" key="5">
    <source>
        <dbReference type="Proteomes" id="UP000396862"/>
    </source>
</evidence>
<dbReference type="Gene3D" id="3.30.70.1450">
    <property type="entry name" value="Regulator of K+ conductance, C-terminal domain"/>
    <property type="match status" value="1"/>
</dbReference>
<dbReference type="EMBL" id="BLAU01000001">
    <property type="protein sequence ID" value="GET22920.1"/>
    <property type="molecule type" value="Genomic_DNA"/>
</dbReference>
<dbReference type="Pfam" id="PF02254">
    <property type="entry name" value="TrkA_N"/>
    <property type="match status" value="1"/>
</dbReference>
<name>A0A2P8CBJ5_9BACT</name>
<dbReference type="PROSITE" id="PS51201">
    <property type="entry name" value="RCK_N"/>
    <property type="match status" value="1"/>
</dbReference>
<dbReference type="Proteomes" id="UP000396862">
    <property type="component" value="Unassembled WGS sequence"/>
</dbReference>
<feature type="domain" description="RCK N-terminal" evidence="1">
    <location>
        <begin position="5"/>
        <end position="122"/>
    </location>
</feature>
<accession>A0A2P8CBJ5</accession>
<protein>
    <submittedName>
        <fullName evidence="2">Potassium transporter Trk</fullName>
    </submittedName>
    <submittedName>
        <fullName evidence="3">Trk system potassium uptake protein TrkA</fullName>
    </submittedName>
</protein>
<dbReference type="InterPro" id="IPR036291">
    <property type="entry name" value="NAD(P)-bd_dom_sf"/>
</dbReference>
<dbReference type="Gene3D" id="3.40.50.720">
    <property type="entry name" value="NAD(P)-binding Rossmann-like Domain"/>
    <property type="match status" value="1"/>
</dbReference>
<gene>
    <name evidence="3" type="ORF">CLV93_10680</name>
    <name evidence="2" type="ORF">JCM18694_31660</name>
</gene>
<dbReference type="SUPFAM" id="SSF51735">
    <property type="entry name" value="NAD(P)-binding Rossmann-fold domains"/>
    <property type="match status" value="1"/>
</dbReference>
<dbReference type="InterPro" id="IPR050721">
    <property type="entry name" value="Trk_Ktr_HKT_K-transport"/>
</dbReference>
<evidence type="ECO:0000313" key="3">
    <source>
        <dbReference type="EMBL" id="PSK82336.1"/>
    </source>
</evidence>
<evidence type="ECO:0000313" key="2">
    <source>
        <dbReference type="EMBL" id="GET22920.1"/>
    </source>
</evidence>
<organism evidence="3 4">
    <name type="scientific">Prolixibacter denitrificans</name>
    <dbReference type="NCBI Taxonomy" id="1541063"/>
    <lineage>
        <taxon>Bacteria</taxon>
        <taxon>Pseudomonadati</taxon>
        <taxon>Bacteroidota</taxon>
        <taxon>Bacteroidia</taxon>
        <taxon>Marinilabiliales</taxon>
        <taxon>Prolixibacteraceae</taxon>
        <taxon>Prolixibacter</taxon>
    </lineage>
</organism>
<reference evidence="3 4" key="1">
    <citation type="submission" date="2018-03" db="EMBL/GenBank/DDBJ databases">
        <title>Genomic Encyclopedia of Archaeal and Bacterial Type Strains, Phase II (KMG-II): from individual species to whole genera.</title>
        <authorList>
            <person name="Goeker M."/>
        </authorList>
    </citation>
    <scope>NUCLEOTIDE SEQUENCE [LARGE SCALE GENOMIC DNA]</scope>
    <source>
        <strain evidence="3 4">DSM 27267</strain>
    </source>
</reference>
<keyword evidence="5" id="KW-1185">Reference proteome</keyword>